<dbReference type="HOGENOM" id="CLU_3134614_0_0_11"/>
<gene>
    <name evidence="2" type="ordered locus">Cgl2669</name>
</gene>
<proteinExistence type="predicted"/>
<reference evidence="3" key="1">
    <citation type="journal article" date="2003" name="Appl. Microbiol. Biotechnol.">
        <title>The Corynebacterium glutamicum genome: features and impacts on biotechnological processes.</title>
        <authorList>
            <person name="Ikeda M."/>
            <person name="Nakagawa S."/>
        </authorList>
    </citation>
    <scope>NUCLEOTIDE SEQUENCE [LARGE SCALE GENOMIC DNA]</scope>
    <source>
        <strain evidence="3">ATCC 13032 / DSM 20300 / BCRC 11384 / JCM 1318 / LMG 3730 / NCIMB 10025</strain>
    </source>
</reference>
<evidence type="ECO:0000313" key="3">
    <source>
        <dbReference type="Proteomes" id="UP000000582"/>
    </source>
</evidence>
<dbReference type="Proteomes" id="UP000000582">
    <property type="component" value="Chromosome"/>
</dbReference>
<dbReference type="EMBL" id="BA000036">
    <property type="protein sequence ID" value="BAC00063.1"/>
    <property type="molecule type" value="Genomic_DNA"/>
</dbReference>
<evidence type="ECO:0000256" key="1">
    <source>
        <dbReference type="SAM" id="MobiDB-lite"/>
    </source>
</evidence>
<name>Q8NMA9_CORGL</name>
<evidence type="ECO:0000313" key="2">
    <source>
        <dbReference type="EMBL" id="BAC00063.1"/>
    </source>
</evidence>
<feature type="compositionally biased region" description="Basic and acidic residues" evidence="1">
    <location>
        <begin position="14"/>
        <end position="23"/>
    </location>
</feature>
<dbReference type="BioCyc" id="CORYNE:G18NG-12286-MONOMER"/>
<sequence>MAHQFDRCGNYHNSRPEQRKSDLAESIPTAVNATQPYGPFGNPGPQIDL</sequence>
<feature type="region of interest" description="Disordered" evidence="1">
    <location>
        <begin position="1"/>
        <end position="49"/>
    </location>
</feature>
<dbReference type="AlphaFoldDB" id="Q8NMA9"/>
<dbReference type="KEGG" id="cgl:Cgl2669"/>
<accession>Q8NMA9</accession>
<organism evidence="2 3">
    <name type="scientific">Corynebacterium glutamicum (strain ATCC 13032 / DSM 20300 / JCM 1318 / BCRC 11384 / CCUG 27702 / LMG 3730 / NBRC 12168 / NCIMB 10025 / NRRL B-2784 / 534)</name>
    <dbReference type="NCBI Taxonomy" id="196627"/>
    <lineage>
        <taxon>Bacteria</taxon>
        <taxon>Bacillati</taxon>
        <taxon>Actinomycetota</taxon>
        <taxon>Actinomycetes</taxon>
        <taxon>Mycobacteriales</taxon>
        <taxon>Corynebacteriaceae</taxon>
        <taxon>Corynebacterium</taxon>
    </lineage>
</organism>
<keyword evidence="3" id="KW-1185">Reference proteome</keyword>
<protein>
    <submittedName>
        <fullName evidence="2">Uncharacterized protein</fullName>
    </submittedName>
</protein>